<dbReference type="RefSeq" id="WP_068839801.1">
    <property type="nucleotide sequence ID" value="NZ_BMXC01000001.1"/>
</dbReference>
<name>A0A1I7GAA8_9BACT</name>
<evidence type="ECO:0000313" key="4">
    <source>
        <dbReference type="Proteomes" id="UP000182491"/>
    </source>
</evidence>
<sequence length="223" mass="25063">MRLKAGTVIWLLGMVLYFAPATPLLAQVITVGPDSTLVPTVEAAEPIPILYDSINEKKWFFLSEWDKPAKAALFSAVVPGAGQFYNKAYWKVPIVYATGAVLGFFLIDNNNKYQDFRVALLQRKRNEVDKYVDHQVYGKQKQNGTINLEGSRDFYRRNRDLTVILSVAAWGLQVAEAYVHAHMKDFDVSDDLALRMEPSLLPVTSQPGSVTPAFTLTLYTRSK</sequence>
<keyword evidence="1" id="KW-0472">Membrane</keyword>
<gene>
    <name evidence="3" type="ORF">SAMN04487941_0856</name>
</gene>
<feature type="transmembrane region" description="Helical" evidence="1">
    <location>
        <begin position="88"/>
        <end position="107"/>
    </location>
</feature>
<keyword evidence="1" id="KW-1133">Transmembrane helix</keyword>
<accession>A0A1I7GAA8</accession>
<organism evidence="3 4">
    <name type="scientific">Pontibacter akesuensis</name>
    <dbReference type="NCBI Taxonomy" id="388950"/>
    <lineage>
        <taxon>Bacteria</taxon>
        <taxon>Pseudomonadati</taxon>
        <taxon>Bacteroidota</taxon>
        <taxon>Cytophagia</taxon>
        <taxon>Cytophagales</taxon>
        <taxon>Hymenobacteraceae</taxon>
        <taxon>Pontibacter</taxon>
    </lineage>
</organism>
<keyword evidence="1" id="KW-0812">Transmembrane</keyword>
<dbReference type="Proteomes" id="UP000182491">
    <property type="component" value="Unassembled WGS sequence"/>
</dbReference>
<evidence type="ECO:0000256" key="1">
    <source>
        <dbReference type="SAM" id="Phobius"/>
    </source>
</evidence>
<evidence type="ECO:0000259" key="2">
    <source>
        <dbReference type="Pfam" id="PF18935"/>
    </source>
</evidence>
<feature type="domain" description="DUF5683" evidence="2">
    <location>
        <begin position="66"/>
        <end position="216"/>
    </location>
</feature>
<proteinExistence type="predicted"/>
<keyword evidence="4" id="KW-1185">Reference proteome</keyword>
<evidence type="ECO:0000313" key="3">
    <source>
        <dbReference type="EMBL" id="SFU45281.1"/>
    </source>
</evidence>
<dbReference type="STRING" id="388950.GCA_001611675_03991"/>
<dbReference type="EMBL" id="FPCA01000001">
    <property type="protein sequence ID" value="SFU45281.1"/>
    <property type="molecule type" value="Genomic_DNA"/>
</dbReference>
<reference evidence="4" key="1">
    <citation type="submission" date="2016-10" db="EMBL/GenBank/DDBJ databases">
        <authorList>
            <person name="Varghese N."/>
        </authorList>
    </citation>
    <scope>NUCLEOTIDE SEQUENCE [LARGE SCALE GENOMIC DNA]</scope>
    <source>
        <strain evidence="4">DSM 18820</strain>
    </source>
</reference>
<dbReference type="Pfam" id="PF18935">
    <property type="entry name" value="DUF5683"/>
    <property type="match status" value="1"/>
</dbReference>
<dbReference type="InterPro" id="IPR043738">
    <property type="entry name" value="DUF5683"/>
</dbReference>
<protein>
    <recommendedName>
        <fullName evidence="2">DUF5683 domain-containing protein</fullName>
    </recommendedName>
</protein>
<dbReference type="AlphaFoldDB" id="A0A1I7GAA8"/>